<evidence type="ECO:0000313" key="1">
    <source>
        <dbReference type="EMBL" id="AIF29614.1"/>
    </source>
</evidence>
<sequence length="84" mass="9317">MFLAILRDIKKDIDNGEQPGEAVTAAMFQAMRDALAEQKQKPLSIDDVTAMIAGQIGQLTPMDKETVEMFQQFAKKMIEQAGTK</sequence>
<protein>
    <submittedName>
        <fullName evidence="1">Uncharacterized protein</fullName>
    </submittedName>
</protein>
<dbReference type="AlphaFoldDB" id="A0A068NZA7"/>
<dbReference type="EMBL" id="KC876750">
    <property type="protein sequence ID" value="AIF29614.1"/>
    <property type="molecule type" value="Genomic_DNA"/>
</dbReference>
<name>A0A068NZA7_CAMCO</name>
<accession>A0A068NZA7</accession>
<proteinExistence type="predicted"/>
<reference evidence="1" key="1">
    <citation type="journal article" date="2014" name="Antimicrob. Agents Chemother.">
        <title>Emergence of Multidrug-Resistant Campylobacter Species Isolates with a Horizontally Acquired rRNA Methylase.</title>
        <authorList>
            <person name="Wang Y."/>
            <person name="Zhang M."/>
            <person name="Deng F."/>
            <person name="Shen Z."/>
            <person name="Wu C."/>
            <person name="Zhang J."/>
            <person name="Zhang Q."/>
            <person name="Shen J."/>
        </authorList>
    </citation>
    <scope>NUCLEOTIDE SEQUENCE</scope>
    <source>
        <strain evidence="1">HN-CCD07046</strain>
    </source>
</reference>
<organism evidence="1">
    <name type="scientific">Campylobacter coli</name>
    <dbReference type="NCBI Taxonomy" id="195"/>
    <lineage>
        <taxon>Bacteria</taxon>
        <taxon>Pseudomonadati</taxon>
        <taxon>Campylobacterota</taxon>
        <taxon>Epsilonproteobacteria</taxon>
        <taxon>Campylobacterales</taxon>
        <taxon>Campylobacteraceae</taxon>
        <taxon>Campylobacter</taxon>
    </lineage>
</organism>